<dbReference type="GO" id="GO:0005524">
    <property type="term" value="F:ATP binding"/>
    <property type="evidence" value="ECO:0007669"/>
    <property type="project" value="UniProtKB-UniRule"/>
</dbReference>
<name>M1P9A0_DESSD</name>
<dbReference type="NCBIfam" id="NF002988">
    <property type="entry name" value="PRK03731.1"/>
    <property type="match status" value="1"/>
</dbReference>
<feature type="binding site" evidence="11">
    <location>
        <position position="80"/>
    </location>
    <ligand>
        <name>substrate</name>
    </ligand>
</feature>
<feature type="binding site" evidence="11">
    <location>
        <position position="16"/>
    </location>
    <ligand>
        <name>Mg(2+)</name>
        <dbReference type="ChEBI" id="CHEBI:18420"/>
    </ligand>
</feature>
<feature type="binding site" evidence="11">
    <location>
        <position position="58"/>
    </location>
    <ligand>
        <name>substrate</name>
    </ligand>
</feature>
<comment type="catalytic activity">
    <reaction evidence="10 11">
        <text>shikimate + ATP = 3-phosphoshikimate + ADP + H(+)</text>
        <dbReference type="Rhea" id="RHEA:13121"/>
        <dbReference type="ChEBI" id="CHEBI:15378"/>
        <dbReference type="ChEBI" id="CHEBI:30616"/>
        <dbReference type="ChEBI" id="CHEBI:36208"/>
        <dbReference type="ChEBI" id="CHEBI:145989"/>
        <dbReference type="ChEBI" id="CHEBI:456216"/>
        <dbReference type="EC" id="2.7.1.71"/>
    </reaction>
</comment>
<keyword evidence="11" id="KW-0460">Magnesium</keyword>
<dbReference type="PANTHER" id="PTHR21087:SF16">
    <property type="entry name" value="SHIKIMATE KINASE 1, CHLOROPLASTIC"/>
    <property type="match status" value="1"/>
</dbReference>
<feature type="binding site" evidence="11">
    <location>
        <begin position="12"/>
        <end position="17"/>
    </location>
    <ligand>
        <name>ATP</name>
        <dbReference type="ChEBI" id="CHEBI:30616"/>
    </ligand>
</feature>
<comment type="similarity">
    <text evidence="2 11">Belongs to the shikimate kinase family.</text>
</comment>
<proteinExistence type="inferred from homology"/>
<dbReference type="GO" id="GO:0009073">
    <property type="term" value="P:aromatic amino acid family biosynthetic process"/>
    <property type="evidence" value="ECO:0007669"/>
    <property type="project" value="UniProtKB-KW"/>
</dbReference>
<keyword evidence="4 11" id="KW-0028">Amino-acid biosynthesis</keyword>
<dbReference type="EC" id="2.7.1.71" evidence="3 11"/>
<dbReference type="GO" id="GO:0008652">
    <property type="term" value="P:amino acid biosynthetic process"/>
    <property type="evidence" value="ECO:0007669"/>
    <property type="project" value="UniProtKB-KW"/>
</dbReference>
<comment type="pathway">
    <text evidence="1 11">Metabolic intermediate biosynthesis; chorismate biosynthesis; chorismate from D-erythrose 4-phosphate and phosphoenolpyruvate: step 5/7.</text>
</comment>
<dbReference type="InterPro" id="IPR027417">
    <property type="entry name" value="P-loop_NTPase"/>
</dbReference>
<evidence type="ECO:0000313" key="12">
    <source>
        <dbReference type="EMBL" id="AGF78242.1"/>
    </source>
</evidence>
<keyword evidence="7 11" id="KW-0418">Kinase</keyword>
<dbReference type="InterPro" id="IPR000623">
    <property type="entry name" value="Shikimate_kinase/TSH1"/>
</dbReference>
<comment type="cofactor">
    <cofactor evidence="11">
        <name>Mg(2+)</name>
        <dbReference type="ChEBI" id="CHEBI:18420"/>
    </cofactor>
    <text evidence="11">Binds 1 Mg(2+) ion per subunit.</text>
</comment>
<evidence type="ECO:0000256" key="8">
    <source>
        <dbReference type="ARBA" id="ARBA00022840"/>
    </source>
</evidence>
<dbReference type="Pfam" id="PF01202">
    <property type="entry name" value="SKI"/>
    <property type="match status" value="1"/>
</dbReference>
<dbReference type="RefSeq" id="WP_015403933.1">
    <property type="nucleotide sequence ID" value="NC_020304.1"/>
</dbReference>
<dbReference type="KEGG" id="dsf:UWK_01684"/>
<accession>M1P9A0</accession>
<gene>
    <name evidence="11" type="primary">aroK</name>
    <name evidence="12" type="ordered locus">UWK_01684</name>
</gene>
<dbReference type="PRINTS" id="PR01100">
    <property type="entry name" value="SHIKIMTKNASE"/>
</dbReference>
<organism evidence="12 13">
    <name type="scientific">Desulfocapsa sulfexigens (strain DSM 10523 / SB164P1)</name>
    <dbReference type="NCBI Taxonomy" id="1167006"/>
    <lineage>
        <taxon>Bacteria</taxon>
        <taxon>Pseudomonadati</taxon>
        <taxon>Thermodesulfobacteriota</taxon>
        <taxon>Desulfobulbia</taxon>
        <taxon>Desulfobulbales</taxon>
        <taxon>Desulfocapsaceae</taxon>
        <taxon>Desulfocapsa</taxon>
    </lineage>
</organism>
<evidence type="ECO:0000256" key="3">
    <source>
        <dbReference type="ARBA" id="ARBA00012154"/>
    </source>
</evidence>
<feature type="binding site" evidence="11">
    <location>
        <position position="34"/>
    </location>
    <ligand>
        <name>substrate</name>
    </ligand>
</feature>
<feature type="binding site" evidence="11">
    <location>
        <position position="122"/>
    </location>
    <ligand>
        <name>ATP</name>
        <dbReference type="ChEBI" id="CHEBI:30616"/>
    </ligand>
</feature>
<dbReference type="CDD" id="cd00464">
    <property type="entry name" value="SK"/>
    <property type="match status" value="1"/>
</dbReference>
<evidence type="ECO:0000256" key="7">
    <source>
        <dbReference type="ARBA" id="ARBA00022777"/>
    </source>
</evidence>
<dbReference type="OrthoDB" id="9800332at2"/>
<keyword evidence="5 11" id="KW-0808">Transferase</keyword>
<reference evidence="13" key="1">
    <citation type="journal article" date="2013" name="Stand. Genomic Sci.">
        <title>Complete genome sequence of Desulfocapsa sulfexigens, a marine deltaproteobacterium specialized in disproportionating inorganic sulfur compounds.</title>
        <authorList>
            <person name="Finster K.W."/>
            <person name="Kjeldsen K.U."/>
            <person name="Kube M."/>
            <person name="Reinhardt R."/>
            <person name="Mussmann M."/>
            <person name="Amann R."/>
            <person name="Schreiber L."/>
        </authorList>
    </citation>
    <scope>NUCLEOTIDE SEQUENCE [LARGE SCALE GENOMIC DNA]</scope>
    <source>
        <strain evidence="13">DSM 10523 / SB164P1</strain>
    </source>
</reference>
<feature type="binding site" evidence="11">
    <location>
        <position position="141"/>
    </location>
    <ligand>
        <name>substrate</name>
    </ligand>
</feature>
<keyword evidence="8 11" id="KW-0067">ATP-binding</keyword>
<evidence type="ECO:0000256" key="5">
    <source>
        <dbReference type="ARBA" id="ARBA00022679"/>
    </source>
</evidence>
<comment type="subunit">
    <text evidence="11">Monomer.</text>
</comment>
<keyword evidence="6 11" id="KW-0547">Nucleotide-binding</keyword>
<keyword evidence="9 11" id="KW-0057">Aromatic amino acid biosynthesis</keyword>
<evidence type="ECO:0000256" key="1">
    <source>
        <dbReference type="ARBA" id="ARBA00004842"/>
    </source>
</evidence>
<evidence type="ECO:0000256" key="9">
    <source>
        <dbReference type="ARBA" id="ARBA00023141"/>
    </source>
</evidence>
<evidence type="ECO:0000256" key="2">
    <source>
        <dbReference type="ARBA" id="ARBA00006997"/>
    </source>
</evidence>
<comment type="subcellular location">
    <subcellularLocation>
        <location evidence="11">Cytoplasm</location>
    </subcellularLocation>
</comment>
<dbReference type="UniPathway" id="UPA00053">
    <property type="reaction ID" value="UER00088"/>
</dbReference>
<dbReference type="GO" id="GO:0000287">
    <property type="term" value="F:magnesium ion binding"/>
    <property type="evidence" value="ECO:0007669"/>
    <property type="project" value="UniProtKB-UniRule"/>
</dbReference>
<sequence length="177" mass="19812">MKESVYLIGGRAVGKSSIGVRLARKLGYRFFDTDTLITDECGCSVAEIVARDGWQSFREHEKHVLRQLGLQKSCVVATGGGAILHREQWLELKKLGIVIWLKADTAILRERISGDQNSMGQRPSLTGKDVCQELEDVLTERNPLYRETADFIIDSGKMTVDEIVQAIEQICTATDRE</sequence>
<dbReference type="AlphaFoldDB" id="M1P9A0"/>
<dbReference type="GO" id="GO:0009423">
    <property type="term" value="P:chorismate biosynthetic process"/>
    <property type="evidence" value="ECO:0007669"/>
    <property type="project" value="UniProtKB-UniRule"/>
</dbReference>
<comment type="caution">
    <text evidence="11">Lacks conserved residue(s) required for the propagation of feature annotation.</text>
</comment>
<dbReference type="InterPro" id="IPR023000">
    <property type="entry name" value="Shikimate_kinase_CS"/>
</dbReference>
<evidence type="ECO:0000256" key="11">
    <source>
        <dbReference type="HAMAP-Rule" id="MF_00109"/>
    </source>
</evidence>
<dbReference type="PROSITE" id="PS01128">
    <property type="entry name" value="SHIKIMATE_KINASE"/>
    <property type="match status" value="1"/>
</dbReference>
<dbReference type="Gene3D" id="3.40.50.300">
    <property type="entry name" value="P-loop containing nucleotide triphosphate hydrolases"/>
    <property type="match status" value="1"/>
</dbReference>
<keyword evidence="11" id="KW-0963">Cytoplasm</keyword>
<comment type="function">
    <text evidence="11">Catalyzes the specific phosphorylation of the 3-hydroxyl group of shikimic acid using ATP as a cosubstrate.</text>
</comment>
<keyword evidence="13" id="KW-1185">Reference proteome</keyword>
<dbReference type="HAMAP" id="MF_00109">
    <property type="entry name" value="Shikimate_kinase"/>
    <property type="match status" value="1"/>
</dbReference>
<dbReference type="EMBL" id="CP003985">
    <property type="protein sequence ID" value="AGF78242.1"/>
    <property type="molecule type" value="Genomic_DNA"/>
</dbReference>
<protein>
    <recommendedName>
        <fullName evidence="3 11">Shikimate kinase</fullName>
        <shortName evidence="11">SK</shortName>
        <ecNumber evidence="3 11">2.7.1.71</ecNumber>
    </recommendedName>
</protein>
<dbReference type="eggNOG" id="COG0703">
    <property type="taxonomic scope" value="Bacteria"/>
</dbReference>
<dbReference type="PANTHER" id="PTHR21087">
    <property type="entry name" value="SHIKIMATE KINASE"/>
    <property type="match status" value="1"/>
</dbReference>
<dbReference type="Proteomes" id="UP000011721">
    <property type="component" value="Chromosome"/>
</dbReference>
<dbReference type="HOGENOM" id="CLU_057607_4_3_7"/>
<dbReference type="SUPFAM" id="SSF52540">
    <property type="entry name" value="P-loop containing nucleoside triphosphate hydrolases"/>
    <property type="match status" value="1"/>
</dbReference>
<dbReference type="InterPro" id="IPR031322">
    <property type="entry name" value="Shikimate/glucono_kinase"/>
</dbReference>
<evidence type="ECO:0000256" key="10">
    <source>
        <dbReference type="ARBA" id="ARBA00048567"/>
    </source>
</evidence>
<dbReference type="GO" id="GO:0004765">
    <property type="term" value="F:shikimate kinase activity"/>
    <property type="evidence" value="ECO:0007669"/>
    <property type="project" value="UniProtKB-UniRule"/>
</dbReference>
<evidence type="ECO:0000256" key="6">
    <source>
        <dbReference type="ARBA" id="ARBA00022741"/>
    </source>
</evidence>
<dbReference type="STRING" id="1167006.UWK_01684"/>
<evidence type="ECO:0000313" key="13">
    <source>
        <dbReference type="Proteomes" id="UP000011721"/>
    </source>
</evidence>
<evidence type="ECO:0000256" key="4">
    <source>
        <dbReference type="ARBA" id="ARBA00022605"/>
    </source>
</evidence>
<dbReference type="GO" id="GO:0005829">
    <property type="term" value="C:cytosol"/>
    <property type="evidence" value="ECO:0007669"/>
    <property type="project" value="TreeGrafter"/>
</dbReference>
<keyword evidence="11" id="KW-0479">Metal-binding</keyword>